<protein>
    <submittedName>
        <fullName evidence="3">PadR family transcriptional regulator</fullName>
    </submittedName>
</protein>
<dbReference type="Proteomes" id="UP001595462">
    <property type="component" value="Unassembled WGS sequence"/>
</dbReference>
<evidence type="ECO:0000259" key="2">
    <source>
        <dbReference type="Pfam" id="PF10400"/>
    </source>
</evidence>
<evidence type="ECO:0000313" key="3">
    <source>
        <dbReference type="EMBL" id="MFC3102298.1"/>
    </source>
</evidence>
<dbReference type="RefSeq" id="WP_380685210.1">
    <property type="nucleotide sequence ID" value="NZ_JBHRSS010000001.1"/>
</dbReference>
<dbReference type="Pfam" id="PF03551">
    <property type="entry name" value="PadR"/>
    <property type="match status" value="1"/>
</dbReference>
<dbReference type="PANTHER" id="PTHR43252">
    <property type="entry name" value="TRANSCRIPTIONAL REGULATOR YQJI"/>
    <property type="match status" value="1"/>
</dbReference>
<dbReference type="PANTHER" id="PTHR43252:SF4">
    <property type="entry name" value="TRANSCRIPTIONAL REGULATORY PROTEIN"/>
    <property type="match status" value="1"/>
</dbReference>
<dbReference type="SUPFAM" id="SSF46785">
    <property type="entry name" value="Winged helix' DNA-binding domain"/>
    <property type="match status" value="1"/>
</dbReference>
<evidence type="ECO:0000313" key="4">
    <source>
        <dbReference type="Proteomes" id="UP001595462"/>
    </source>
</evidence>
<organism evidence="3 4">
    <name type="scientific">Salinisphaera aquimarina</name>
    <dbReference type="NCBI Taxonomy" id="2094031"/>
    <lineage>
        <taxon>Bacteria</taxon>
        <taxon>Pseudomonadati</taxon>
        <taxon>Pseudomonadota</taxon>
        <taxon>Gammaproteobacteria</taxon>
        <taxon>Salinisphaerales</taxon>
        <taxon>Salinisphaeraceae</taxon>
        <taxon>Salinisphaera</taxon>
    </lineage>
</organism>
<evidence type="ECO:0000259" key="1">
    <source>
        <dbReference type="Pfam" id="PF03551"/>
    </source>
</evidence>
<dbReference type="InterPro" id="IPR018309">
    <property type="entry name" value="Tscrpt_reg_PadR_C"/>
</dbReference>
<sequence length="184" mass="20983">MSLRYVVLALLEHEPLTGYEMVKSFDRAVGYFWSASHQQVYRELGGLAERDWVRFDRQTQSDRPDKKVYSITTTGHAELMAWVDKPLPPRAEKEPVLVKLLAGPVAPIASLRAELDRQREQTEARLAAYRAIESFDYSPAPDARAPIDRDFMLYIALRRGILAAESYLDWISETLALLADRQAS</sequence>
<dbReference type="Gene3D" id="6.10.140.190">
    <property type="match status" value="1"/>
</dbReference>
<dbReference type="Gene3D" id="1.10.10.10">
    <property type="entry name" value="Winged helix-like DNA-binding domain superfamily/Winged helix DNA-binding domain"/>
    <property type="match status" value="1"/>
</dbReference>
<comment type="caution">
    <text evidence="3">The sequence shown here is derived from an EMBL/GenBank/DDBJ whole genome shotgun (WGS) entry which is preliminary data.</text>
</comment>
<name>A0ABV7EKA1_9GAMM</name>
<gene>
    <name evidence="3" type="ORF">ACFOSU_00160</name>
</gene>
<dbReference type="InterPro" id="IPR005149">
    <property type="entry name" value="Tscrpt_reg_PadR_N"/>
</dbReference>
<dbReference type="Pfam" id="PF10400">
    <property type="entry name" value="Vir_act_alpha_C"/>
    <property type="match status" value="1"/>
</dbReference>
<feature type="domain" description="Transcription regulator PadR N-terminal" evidence="1">
    <location>
        <begin position="7"/>
        <end position="79"/>
    </location>
</feature>
<dbReference type="EMBL" id="JBHRSS010000001">
    <property type="protein sequence ID" value="MFC3102298.1"/>
    <property type="molecule type" value="Genomic_DNA"/>
</dbReference>
<reference evidence="4" key="1">
    <citation type="journal article" date="2019" name="Int. J. Syst. Evol. Microbiol.">
        <title>The Global Catalogue of Microorganisms (GCM) 10K type strain sequencing project: providing services to taxonomists for standard genome sequencing and annotation.</title>
        <authorList>
            <consortium name="The Broad Institute Genomics Platform"/>
            <consortium name="The Broad Institute Genome Sequencing Center for Infectious Disease"/>
            <person name="Wu L."/>
            <person name="Ma J."/>
        </authorList>
    </citation>
    <scope>NUCLEOTIDE SEQUENCE [LARGE SCALE GENOMIC DNA]</scope>
    <source>
        <strain evidence="4">KCTC 52640</strain>
    </source>
</reference>
<dbReference type="InterPro" id="IPR036390">
    <property type="entry name" value="WH_DNA-bd_sf"/>
</dbReference>
<dbReference type="InterPro" id="IPR036388">
    <property type="entry name" value="WH-like_DNA-bd_sf"/>
</dbReference>
<accession>A0ABV7EKA1</accession>
<feature type="domain" description="Transcription regulator PadR C-terminal" evidence="2">
    <location>
        <begin position="93"/>
        <end position="178"/>
    </location>
</feature>
<keyword evidence="4" id="KW-1185">Reference proteome</keyword>
<proteinExistence type="predicted"/>